<dbReference type="RefSeq" id="WP_386811162.1">
    <property type="nucleotide sequence ID" value="NZ_JBHTIH010000002.1"/>
</dbReference>
<protein>
    <submittedName>
        <fullName evidence="1">Uncharacterized protein</fullName>
    </submittedName>
</protein>
<keyword evidence="2" id="KW-1185">Reference proteome</keyword>
<dbReference type="Proteomes" id="UP001597090">
    <property type="component" value="Unassembled WGS sequence"/>
</dbReference>
<organism evidence="1 2">
    <name type="scientific">Lysobacter koreensis</name>
    <dbReference type="NCBI Taxonomy" id="266122"/>
    <lineage>
        <taxon>Bacteria</taxon>
        <taxon>Pseudomonadati</taxon>
        <taxon>Pseudomonadota</taxon>
        <taxon>Gammaproteobacteria</taxon>
        <taxon>Lysobacterales</taxon>
        <taxon>Lysobacteraceae</taxon>
        <taxon>Lysobacter</taxon>
    </lineage>
</organism>
<evidence type="ECO:0000313" key="1">
    <source>
        <dbReference type="EMBL" id="MFD0738229.1"/>
    </source>
</evidence>
<sequence>MDQAQGYIGGQLAGKNAFQAQANPYEGQTTQVGTNQYAGANPHLNDMIGNAQRDVTESFQNSTQPNMLAQFNAGGAFGGSAMQ</sequence>
<evidence type="ECO:0000313" key="2">
    <source>
        <dbReference type="Proteomes" id="UP001597090"/>
    </source>
</evidence>
<dbReference type="EMBL" id="JBHTIH010000002">
    <property type="protein sequence ID" value="MFD0738229.1"/>
    <property type="molecule type" value="Genomic_DNA"/>
</dbReference>
<proteinExistence type="predicted"/>
<accession>A0ABW2YL81</accession>
<gene>
    <name evidence="1" type="ORF">ACFQZQ_02855</name>
</gene>
<name>A0ABW2YL81_9GAMM</name>
<comment type="caution">
    <text evidence="1">The sequence shown here is derived from an EMBL/GenBank/DDBJ whole genome shotgun (WGS) entry which is preliminary data.</text>
</comment>
<reference evidence="2" key="1">
    <citation type="journal article" date="2019" name="Int. J. Syst. Evol. Microbiol.">
        <title>The Global Catalogue of Microorganisms (GCM) 10K type strain sequencing project: providing services to taxonomists for standard genome sequencing and annotation.</title>
        <authorList>
            <consortium name="The Broad Institute Genomics Platform"/>
            <consortium name="The Broad Institute Genome Sequencing Center for Infectious Disease"/>
            <person name="Wu L."/>
            <person name="Ma J."/>
        </authorList>
    </citation>
    <scope>NUCLEOTIDE SEQUENCE [LARGE SCALE GENOMIC DNA]</scope>
    <source>
        <strain evidence="2">CCUG 55491</strain>
    </source>
</reference>